<evidence type="ECO:0000256" key="6">
    <source>
        <dbReference type="SAM" id="Phobius"/>
    </source>
</evidence>
<dbReference type="OMA" id="RRKSWIM"/>
<keyword evidence="2 6" id="KW-0812">Transmembrane</keyword>
<keyword evidence="4 6" id="KW-0472">Membrane</keyword>
<dbReference type="GO" id="GO:0008521">
    <property type="term" value="F:acetyl-CoA transmembrane transporter activity"/>
    <property type="evidence" value="ECO:0007669"/>
    <property type="project" value="InterPro"/>
</dbReference>
<feature type="transmembrane region" description="Helical" evidence="6">
    <location>
        <begin position="233"/>
        <end position="256"/>
    </location>
</feature>
<feature type="transmembrane region" description="Helical" evidence="6">
    <location>
        <begin position="382"/>
        <end position="403"/>
    </location>
</feature>
<dbReference type="EMBL" id="AAYY01000003">
    <property type="protein sequence ID" value="EDP44422.1"/>
    <property type="molecule type" value="Genomic_DNA"/>
</dbReference>
<protein>
    <recommendedName>
        <fullName evidence="9">Acetyl-coenzyme A transporter 1</fullName>
    </recommendedName>
</protein>
<evidence type="ECO:0000256" key="3">
    <source>
        <dbReference type="ARBA" id="ARBA00022989"/>
    </source>
</evidence>
<sequence length="545" mass="60569">MGRAEQKADVLVKDQSPGDVKNEVSSRPEDAHSFRLLSAEDKHGFMLLVLLYMLQGIPVGLAFGTMPFLLKSYVGYSQLGIFMLSTYPYSLKLLWSPIVDSLFVSAWRIPCTKLELSLGRRKSWIVPIQLIVGITFLVISYQIDALLENAETSIYLITLVFFGLIVLAATQDIAVDGWALTLLSEENVGFASTAQTIGINVGYFMSFTVFLALNSVEACNKYLRFRPQSTPILTFPAYLQLCAAAFILITLWLLFFQKEKKEENNMDIVKAYATIWKIGKLRHVQLLLIIHMICKIGYQANDAVTGLKLVERGLGKEDLAFAVLIDFPFQLLFGYLTATWSKGNKALRPWMISLFFRLFFSVVNMGIVAGMPQDGSEVSTSYFLLIVLTTVLNSFAGTVQFVGVSAFHTQISDPIIGGTYMTLLNTVSNLGGTWPRYFVLKMVDYFGVSMCRPPVGVDMDKVENVLGQANASLSLGECKSDAGMKQCQSVGGSCVLVRDGYFATSTICVTVGLCTLLLFIMPVCRYLQRIPPAEWHVVSQNQKRH</sequence>
<dbReference type="InterPro" id="IPR036259">
    <property type="entry name" value="MFS_trans_sf"/>
</dbReference>
<comment type="caution">
    <text evidence="7">The sequence shown here is derived from an EMBL/GenBank/DDBJ whole genome shotgun (WGS) entry which is preliminary data.</text>
</comment>
<dbReference type="AlphaFoldDB" id="A8PVL9"/>
<evidence type="ECO:0000256" key="2">
    <source>
        <dbReference type="ARBA" id="ARBA00022692"/>
    </source>
</evidence>
<comment type="subcellular location">
    <subcellularLocation>
        <location evidence="1">Membrane</location>
        <topology evidence="1">Multi-pass membrane protein</topology>
    </subcellularLocation>
</comment>
<dbReference type="FunFam" id="1.20.1250.20:FF:000289">
    <property type="entry name" value="Acetyl-coenzyme A transporter 1"/>
    <property type="match status" value="1"/>
</dbReference>
<feature type="transmembrane region" description="Helical" evidence="6">
    <location>
        <begin position="45"/>
        <end position="69"/>
    </location>
</feature>
<dbReference type="PANTHER" id="PTHR12778:SF9">
    <property type="entry name" value="ACETYL-COENZYME A TRANSPORTER 1"/>
    <property type="match status" value="1"/>
</dbReference>
<feature type="transmembrane region" description="Helical" evidence="6">
    <location>
        <begin position="155"/>
        <end position="175"/>
    </location>
</feature>
<evidence type="ECO:0000313" key="8">
    <source>
        <dbReference type="Proteomes" id="UP000008837"/>
    </source>
</evidence>
<feature type="transmembrane region" description="Helical" evidence="6">
    <location>
        <begin position="501"/>
        <end position="520"/>
    </location>
</feature>
<dbReference type="SUPFAM" id="SSF103473">
    <property type="entry name" value="MFS general substrate transporter"/>
    <property type="match status" value="1"/>
</dbReference>
<feature type="transmembrane region" description="Helical" evidence="6">
    <location>
        <begin position="187"/>
        <end position="213"/>
    </location>
</feature>
<dbReference type="OrthoDB" id="6415790at2759"/>
<dbReference type="GO" id="GO:0035348">
    <property type="term" value="P:acetyl-CoA transmembrane transport"/>
    <property type="evidence" value="ECO:0007669"/>
    <property type="project" value="InterPro"/>
</dbReference>
<keyword evidence="8" id="KW-1185">Reference proteome</keyword>
<dbReference type="PANTHER" id="PTHR12778">
    <property type="entry name" value="SOLUTE CARRIER FAMILY 33 ACETYL-COA TRANSPORTER -RELATED"/>
    <property type="match status" value="1"/>
</dbReference>
<reference evidence="7 8" key="1">
    <citation type="journal article" date="2007" name="Proc. Natl. Acad. Sci. U.S.A.">
        <title>Dandruff-associated Malassezia genomes reveal convergent and divergent virulence traits shared with plant and human fungal pathogens.</title>
        <authorList>
            <person name="Xu J."/>
            <person name="Saunders C.W."/>
            <person name="Hu P."/>
            <person name="Grant R.A."/>
            <person name="Boekhout T."/>
            <person name="Kuramae E.E."/>
            <person name="Kronstad J.W."/>
            <person name="Deangelis Y.M."/>
            <person name="Reeder N.L."/>
            <person name="Johnstone K.R."/>
            <person name="Leland M."/>
            <person name="Fieno A.M."/>
            <person name="Begley W.M."/>
            <person name="Sun Y."/>
            <person name="Lacey M.P."/>
            <person name="Chaudhary T."/>
            <person name="Keough T."/>
            <person name="Chu L."/>
            <person name="Sears R."/>
            <person name="Yuan B."/>
            <person name="Dawson T.L.Jr."/>
        </authorList>
    </citation>
    <scope>NUCLEOTIDE SEQUENCE [LARGE SCALE GENOMIC DNA]</scope>
    <source>
        <strain evidence="8">ATCC MYA-4612 / CBS 7966</strain>
    </source>
</reference>
<feature type="transmembrane region" description="Helical" evidence="6">
    <location>
        <begin position="319"/>
        <end position="338"/>
    </location>
</feature>
<dbReference type="RefSeq" id="XP_001731636.1">
    <property type="nucleotide sequence ID" value="XM_001731584.1"/>
</dbReference>
<evidence type="ECO:0000256" key="1">
    <source>
        <dbReference type="ARBA" id="ARBA00004141"/>
    </source>
</evidence>
<dbReference type="InterPro" id="IPR004752">
    <property type="entry name" value="AmpG_permease/AT-1"/>
</dbReference>
<dbReference type="Proteomes" id="UP000008837">
    <property type="component" value="Unassembled WGS sequence"/>
</dbReference>
<dbReference type="STRING" id="425265.A8PVL9"/>
<dbReference type="Pfam" id="PF13000">
    <property type="entry name" value="Acatn"/>
    <property type="match status" value="2"/>
</dbReference>
<dbReference type="KEGG" id="mgl:MGL_0904"/>
<evidence type="ECO:0008006" key="9">
    <source>
        <dbReference type="Google" id="ProtNLM"/>
    </source>
</evidence>
<feature type="compositionally biased region" description="Basic and acidic residues" evidence="5">
    <location>
        <begin position="1"/>
        <end position="12"/>
    </location>
</feature>
<evidence type="ECO:0000256" key="4">
    <source>
        <dbReference type="ARBA" id="ARBA00023136"/>
    </source>
</evidence>
<dbReference type="FunCoup" id="A8PVL9">
    <property type="interactions" value="83"/>
</dbReference>
<feature type="transmembrane region" description="Helical" evidence="6">
    <location>
        <begin position="350"/>
        <end position="370"/>
    </location>
</feature>
<proteinExistence type="predicted"/>
<dbReference type="GeneID" id="5855942"/>
<dbReference type="GO" id="GO:0016020">
    <property type="term" value="C:membrane"/>
    <property type="evidence" value="ECO:0007669"/>
    <property type="project" value="UniProtKB-SubCell"/>
</dbReference>
<accession>A8PVL9</accession>
<evidence type="ECO:0000313" key="7">
    <source>
        <dbReference type="EMBL" id="EDP44422.1"/>
    </source>
</evidence>
<keyword evidence="3 6" id="KW-1133">Transmembrane helix</keyword>
<feature type="transmembrane region" description="Helical" evidence="6">
    <location>
        <begin position="123"/>
        <end position="143"/>
    </location>
</feature>
<gene>
    <name evidence="7" type="ORF">MGL_0904</name>
</gene>
<dbReference type="InterPro" id="IPR024371">
    <property type="entry name" value="AcetylCoA_trans_1-like"/>
</dbReference>
<dbReference type="InParanoid" id="A8PVL9"/>
<evidence type="ECO:0000256" key="5">
    <source>
        <dbReference type="SAM" id="MobiDB-lite"/>
    </source>
</evidence>
<dbReference type="VEuPathDB" id="FungiDB:MGL_0904"/>
<name>A8PVL9_MALGO</name>
<organism evidence="7 8">
    <name type="scientific">Malassezia globosa (strain ATCC MYA-4612 / CBS 7966)</name>
    <name type="common">Dandruff-associated fungus</name>
    <dbReference type="NCBI Taxonomy" id="425265"/>
    <lineage>
        <taxon>Eukaryota</taxon>
        <taxon>Fungi</taxon>
        <taxon>Dikarya</taxon>
        <taxon>Basidiomycota</taxon>
        <taxon>Ustilaginomycotina</taxon>
        <taxon>Malasseziomycetes</taxon>
        <taxon>Malasseziales</taxon>
        <taxon>Malasseziaceae</taxon>
        <taxon>Malassezia</taxon>
    </lineage>
</organism>
<feature type="region of interest" description="Disordered" evidence="5">
    <location>
        <begin position="1"/>
        <end position="27"/>
    </location>
</feature>